<evidence type="ECO:0000313" key="1">
    <source>
        <dbReference type="EMBL" id="QDU96750.1"/>
    </source>
</evidence>
<dbReference type="SUPFAM" id="SSF50475">
    <property type="entry name" value="FMN-binding split barrel"/>
    <property type="match status" value="1"/>
</dbReference>
<reference evidence="1 2" key="1">
    <citation type="submission" date="2019-02" db="EMBL/GenBank/DDBJ databases">
        <title>Deep-cultivation of Planctomycetes and their phenomic and genomic characterization uncovers novel biology.</title>
        <authorList>
            <person name="Wiegand S."/>
            <person name="Jogler M."/>
            <person name="Boedeker C."/>
            <person name="Pinto D."/>
            <person name="Vollmers J."/>
            <person name="Rivas-Marin E."/>
            <person name="Kohn T."/>
            <person name="Peeters S.H."/>
            <person name="Heuer A."/>
            <person name="Rast P."/>
            <person name="Oberbeckmann S."/>
            <person name="Bunk B."/>
            <person name="Jeske O."/>
            <person name="Meyerdierks A."/>
            <person name="Storesund J.E."/>
            <person name="Kallscheuer N."/>
            <person name="Luecker S."/>
            <person name="Lage O.M."/>
            <person name="Pohl T."/>
            <person name="Merkel B.J."/>
            <person name="Hornburger P."/>
            <person name="Mueller R.-W."/>
            <person name="Bruemmer F."/>
            <person name="Labrenz M."/>
            <person name="Spormann A.M."/>
            <person name="Op den Camp H."/>
            <person name="Overmann J."/>
            <person name="Amann R."/>
            <person name="Jetten M.S.M."/>
            <person name="Mascher T."/>
            <person name="Medema M.H."/>
            <person name="Devos D.P."/>
            <person name="Kaster A.-K."/>
            <person name="Ovreas L."/>
            <person name="Rohde M."/>
            <person name="Galperin M.Y."/>
            <person name="Jogler C."/>
        </authorList>
    </citation>
    <scope>NUCLEOTIDE SEQUENCE [LARGE SCALE GENOMIC DNA]</scope>
    <source>
        <strain evidence="1 2">Pla85_3_4</strain>
    </source>
</reference>
<dbReference type="AlphaFoldDB" id="A0A518DY28"/>
<proteinExistence type="predicted"/>
<dbReference type="Pfam" id="PF04299">
    <property type="entry name" value="FMN_bind_2"/>
    <property type="match status" value="1"/>
</dbReference>
<dbReference type="GO" id="GO:0006508">
    <property type="term" value="P:proteolysis"/>
    <property type="evidence" value="ECO:0007669"/>
    <property type="project" value="UniProtKB-KW"/>
</dbReference>
<dbReference type="KEGG" id="lcre:Pla8534_45710"/>
<dbReference type="EMBL" id="CP036433">
    <property type="protein sequence ID" value="QDU96750.1"/>
    <property type="molecule type" value="Genomic_DNA"/>
</dbReference>
<dbReference type="PANTHER" id="PTHR35802">
    <property type="entry name" value="PROTEASE SYNTHASE AND SPORULATION PROTEIN PAI 2"/>
    <property type="match status" value="1"/>
</dbReference>
<dbReference type="InterPro" id="IPR007396">
    <property type="entry name" value="TR_PAI2-type"/>
</dbReference>
<dbReference type="InterPro" id="IPR012349">
    <property type="entry name" value="Split_barrel_FMN-bd"/>
</dbReference>
<dbReference type="OrthoDB" id="9794948at2"/>
<dbReference type="Proteomes" id="UP000317648">
    <property type="component" value="Chromosome"/>
</dbReference>
<dbReference type="GO" id="GO:0008233">
    <property type="term" value="F:peptidase activity"/>
    <property type="evidence" value="ECO:0007669"/>
    <property type="project" value="UniProtKB-KW"/>
</dbReference>
<protein>
    <submittedName>
        <fullName evidence="1">Protease synthase and sporulation protein PAI 2</fullName>
    </submittedName>
</protein>
<sequence>MFIPPAFAEQDLARLHLFLIQNSFGLVVSQVDGAPFATHLPLLLQPAEGPLGTLTGHFARANPQWRQLVGQTVLVIFTGPHAYISPTWYEAENTVPTWNYTAVHVYGQIELVESGEPLLNILKETVQTYEQSKPQPWTLEGNEAITERLIEQIVGFRMVIEKIEGKFKLNQNHPAERRQKVIKALEEQGDENSLGLANLMRETP</sequence>
<keyword evidence="2" id="KW-1185">Reference proteome</keyword>
<accession>A0A518DY28</accession>
<keyword evidence="1" id="KW-0378">Hydrolase</keyword>
<gene>
    <name evidence="1" type="primary">paiB</name>
    <name evidence="1" type="ORF">Pla8534_45710</name>
</gene>
<name>A0A518DY28_9BACT</name>
<dbReference type="RefSeq" id="WP_145055360.1">
    <property type="nucleotide sequence ID" value="NZ_CP036433.1"/>
</dbReference>
<dbReference type="PIRSF" id="PIRSF010372">
    <property type="entry name" value="PaiB"/>
    <property type="match status" value="1"/>
</dbReference>
<keyword evidence="1" id="KW-0645">Protease</keyword>
<organism evidence="1 2">
    <name type="scientific">Lignipirellula cremea</name>
    <dbReference type="NCBI Taxonomy" id="2528010"/>
    <lineage>
        <taxon>Bacteria</taxon>
        <taxon>Pseudomonadati</taxon>
        <taxon>Planctomycetota</taxon>
        <taxon>Planctomycetia</taxon>
        <taxon>Pirellulales</taxon>
        <taxon>Pirellulaceae</taxon>
        <taxon>Lignipirellula</taxon>
    </lineage>
</organism>
<evidence type="ECO:0000313" key="2">
    <source>
        <dbReference type="Proteomes" id="UP000317648"/>
    </source>
</evidence>
<dbReference type="Gene3D" id="2.30.110.10">
    <property type="entry name" value="Electron Transport, Fmn-binding Protein, Chain A"/>
    <property type="match status" value="1"/>
</dbReference>
<dbReference type="PANTHER" id="PTHR35802:SF1">
    <property type="entry name" value="PROTEASE SYNTHASE AND SPORULATION PROTEIN PAI 2"/>
    <property type="match status" value="1"/>
</dbReference>